<protein>
    <recommendedName>
        <fullName evidence="4">PEFG-CTERM sorting domain-containing protein</fullName>
    </recommendedName>
</protein>
<proteinExistence type="predicted"/>
<keyword evidence="1" id="KW-0812">Transmembrane</keyword>
<dbReference type="Proteomes" id="UP000003706">
    <property type="component" value="Unassembled WGS sequence"/>
</dbReference>
<dbReference type="AlphaFoldDB" id="H1L1U0"/>
<evidence type="ECO:0000313" key="2">
    <source>
        <dbReference type="EMBL" id="EHP82881.1"/>
    </source>
</evidence>
<reference evidence="2 3" key="1">
    <citation type="submission" date="2011-09" db="EMBL/GenBank/DDBJ databases">
        <title>The draft genome of Methanotorris formicicus Mc-S-70.</title>
        <authorList>
            <consortium name="US DOE Joint Genome Institute (JGI-PGF)"/>
            <person name="Lucas S."/>
            <person name="Han J."/>
            <person name="Lapidus A."/>
            <person name="Cheng J.-F."/>
            <person name="Goodwin L."/>
            <person name="Pitluck S."/>
            <person name="Peters L."/>
            <person name="Land M.L."/>
            <person name="Hauser L."/>
            <person name="Sieprawska-Lupa M."/>
            <person name="Takai K."/>
            <person name="Miyazaki J."/>
            <person name="Whitman W."/>
            <person name="Woyke T.J."/>
        </authorList>
    </citation>
    <scope>NUCLEOTIDE SEQUENCE [LARGE SCALE GENOMIC DNA]</scope>
    <source>
        <strain evidence="2 3">Mc-S-70</strain>
    </source>
</reference>
<feature type="transmembrane region" description="Helical" evidence="1">
    <location>
        <begin position="133"/>
        <end position="152"/>
    </location>
</feature>
<sequence>MSFVGVVYGEVWEDSTDPNDEYNSHGVTVTFNFPLNINEIDIQNMVVEIEAYDVNRNNNPVMVDGEYVGVLEVGGKYTVETTIITIDGENAKKYLSDNSVTISIGKKELLRIDSIKITVGYIPKSSPSSIIKAPIPLGAIILTLMTIPIIALKR</sequence>
<keyword evidence="3" id="KW-1185">Reference proteome</keyword>
<dbReference type="RefSeq" id="WP_007045432.1">
    <property type="nucleotide sequence ID" value="NZ_AGJL01000109.1"/>
</dbReference>
<gene>
    <name evidence="2" type="ORF">MetfoDRAFT_2014</name>
</gene>
<accession>H1L1U0</accession>
<evidence type="ECO:0000313" key="3">
    <source>
        <dbReference type="Proteomes" id="UP000003706"/>
    </source>
</evidence>
<dbReference type="EMBL" id="AGJL01000109">
    <property type="protein sequence ID" value="EHP82881.1"/>
    <property type="molecule type" value="Genomic_DNA"/>
</dbReference>
<evidence type="ECO:0008006" key="4">
    <source>
        <dbReference type="Google" id="ProtNLM"/>
    </source>
</evidence>
<name>H1L1U0_9EURY</name>
<keyword evidence="1" id="KW-0472">Membrane</keyword>
<organism evidence="2 3">
    <name type="scientific">Methanotorris formicicus Mc-S-70</name>
    <dbReference type="NCBI Taxonomy" id="647171"/>
    <lineage>
        <taxon>Archaea</taxon>
        <taxon>Methanobacteriati</taxon>
        <taxon>Methanobacteriota</taxon>
        <taxon>Methanomada group</taxon>
        <taxon>Methanococci</taxon>
        <taxon>Methanococcales</taxon>
        <taxon>Methanocaldococcaceae</taxon>
        <taxon>Methanotorris</taxon>
    </lineage>
</organism>
<evidence type="ECO:0000256" key="1">
    <source>
        <dbReference type="SAM" id="Phobius"/>
    </source>
</evidence>
<keyword evidence="1" id="KW-1133">Transmembrane helix</keyword>
<comment type="caution">
    <text evidence="2">The sequence shown here is derived from an EMBL/GenBank/DDBJ whole genome shotgun (WGS) entry which is preliminary data.</text>
</comment>